<keyword evidence="9" id="KW-1185">Reference proteome</keyword>
<evidence type="ECO:0000256" key="4">
    <source>
        <dbReference type="ARBA" id="ARBA00022692"/>
    </source>
</evidence>
<evidence type="ECO:0000313" key="9">
    <source>
        <dbReference type="Proteomes" id="UP000069205"/>
    </source>
</evidence>
<feature type="transmembrane region" description="Helical" evidence="7">
    <location>
        <begin position="393"/>
        <end position="415"/>
    </location>
</feature>
<dbReference type="RefSeq" id="WP_053380675.1">
    <property type="nucleotide sequence ID" value="NZ_CP011801.1"/>
</dbReference>
<evidence type="ECO:0000256" key="2">
    <source>
        <dbReference type="ARBA" id="ARBA00007430"/>
    </source>
</evidence>
<dbReference type="PANTHER" id="PTHR30250:SF10">
    <property type="entry name" value="LIPOPOLYSACCHARIDE BIOSYNTHESIS PROTEIN WZXC"/>
    <property type="match status" value="1"/>
</dbReference>
<feature type="transmembrane region" description="Helical" evidence="7">
    <location>
        <begin position="295"/>
        <end position="317"/>
    </location>
</feature>
<feature type="transmembrane region" description="Helical" evidence="7">
    <location>
        <begin position="427"/>
        <end position="447"/>
    </location>
</feature>
<gene>
    <name evidence="8" type="ORF">NITMOv2_3318</name>
</gene>
<proteinExistence type="inferred from homology"/>
<feature type="transmembrane region" description="Helical" evidence="7">
    <location>
        <begin position="92"/>
        <end position="117"/>
    </location>
</feature>
<feature type="transmembrane region" description="Helical" evidence="7">
    <location>
        <begin position="453"/>
        <end position="476"/>
    </location>
</feature>
<name>A0A0K2GFI2_NITMO</name>
<feature type="transmembrane region" description="Helical" evidence="7">
    <location>
        <begin position="337"/>
        <end position="360"/>
    </location>
</feature>
<organism evidence="8 9">
    <name type="scientific">Nitrospira moscoviensis</name>
    <dbReference type="NCBI Taxonomy" id="42253"/>
    <lineage>
        <taxon>Bacteria</taxon>
        <taxon>Pseudomonadati</taxon>
        <taxon>Nitrospirota</taxon>
        <taxon>Nitrospiria</taxon>
        <taxon>Nitrospirales</taxon>
        <taxon>Nitrospiraceae</taxon>
        <taxon>Nitrospira</taxon>
    </lineage>
</organism>
<feature type="transmembrane region" description="Helical" evidence="7">
    <location>
        <begin position="123"/>
        <end position="143"/>
    </location>
</feature>
<accession>A0A0K2GFI2</accession>
<evidence type="ECO:0000256" key="6">
    <source>
        <dbReference type="ARBA" id="ARBA00023136"/>
    </source>
</evidence>
<evidence type="ECO:0000256" key="5">
    <source>
        <dbReference type="ARBA" id="ARBA00022989"/>
    </source>
</evidence>
<keyword evidence="5 7" id="KW-1133">Transmembrane helix</keyword>
<dbReference type="CDD" id="cd13127">
    <property type="entry name" value="MATE_tuaB_like"/>
    <property type="match status" value="1"/>
</dbReference>
<dbReference type="PANTHER" id="PTHR30250">
    <property type="entry name" value="PST FAMILY PREDICTED COLANIC ACID TRANSPORTER"/>
    <property type="match status" value="1"/>
</dbReference>
<dbReference type="AlphaFoldDB" id="A0A0K2GFI2"/>
<comment type="subcellular location">
    <subcellularLocation>
        <location evidence="1">Cell membrane</location>
        <topology evidence="1">Multi-pass membrane protein</topology>
    </subcellularLocation>
</comment>
<comment type="similarity">
    <text evidence="2">Belongs to the polysaccharide synthase family.</text>
</comment>
<dbReference type="Proteomes" id="UP000069205">
    <property type="component" value="Chromosome"/>
</dbReference>
<feature type="transmembrane region" description="Helical" evidence="7">
    <location>
        <begin position="155"/>
        <end position="175"/>
    </location>
</feature>
<evidence type="ECO:0000256" key="1">
    <source>
        <dbReference type="ARBA" id="ARBA00004651"/>
    </source>
</evidence>
<evidence type="ECO:0000256" key="3">
    <source>
        <dbReference type="ARBA" id="ARBA00022475"/>
    </source>
</evidence>
<protein>
    <submittedName>
        <fullName evidence="8">Putative Polysaccharide biosynthesis protein</fullName>
    </submittedName>
</protein>
<evidence type="ECO:0000313" key="8">
    <source>
        <dbReference type="EMBL" id="ALA59711.1"/>
    </source>
</evidence>
<dbReference type="EMBL" id="CP011801">
    <property type="protein sequence ID" value="ALA59711.1"/>
    <property type="molecule type" value="Genomic_DNA"/>
</dbReference>
<dbReference type="InterPro" id="IPR050833">
    <property type="entry name" value="Poly_Biosynth_Transport"/>
</dbReference>
<dbReference type="Pfam" id="PF13440">
    <property type="entry name" value="Polysacc_synt_3"/>
    <property type="match status" value="1"/>
</dbReference>
<dbReference type="KEGG" id="nmv:NITMOv2_3318"/>
<reference evidence="8 9" key="1">
    <citation type="journal article" date="2015" name="Proc. Natl. Acad. Sci. U.S.A.">
        <title>Expanded metabolic versatility of ubiquitous nitrite-oxidizing bacteria from the genus Nitrospira.</title>
        <authorList>
            <person name="Koch H."/>
            <person name="Lucker S."/>
            <person name="Albertsen M."/>
            <person name="Kitzinger K."/>
            <person name="Herbold C."/>
            <person name="Spieck E."/>
            <person name="Nielsen P.H."/>
            <person name="Wagner M."/>
            <person name="Daims H."/>
        </authorList>
    </citation>
    <scope>NUCLEOTIDE SEQUENCE [LARGE SCALE GENOMIC DNA]</scope>
    <source>
        <strain evidence="8 9">NSP M-1</strain>
    </source>
</reference>
<evidence type="ECO:0000256" key="7">
    <source>
        <dbReference type="SAM" id="Phobius"/>
    </source>
</evidence>
<keyword evidence="3" id="KW-1003">Cell membrane</keyword>
<feature type="transmembrane region" description="Helical" evidence="7">
    <location>
        <begin position="181"/>
        <end position="201"/>
    </location>
</feature>
<keyword evidence="6 7" id="KW-0472">Membrane</keyword>
<feature type="transmembrane region" description="Helical" evidence="7">
    <location>
        <begin position="367"/>
        <end position="387"/>
    </location>
</feature>
<dbReference type="STRING" id="42253.NITMOv2_3318"/>
<dbReference type="PATRIC" id="fig|42253.5.peg.3272"/>
<keyword evidence="4 7" id="KW-0812">Transmembrane</keyword>
<dbReference type="GO" id="GO:0005886">
    <property type="term" value="C:plasma membrane"/>
    <property type="evidence" value="ECO:0007669"/>
    <property type="project" value="UniProtKB-SubCell"/>
</dbReference>
<sequence length="492" mass="53749">MADPSSPSTDATQGLDRSLVQGIAWTAVWRWLAQAISWLGTLYVARILTPGDYGLVAMATIPIGFARLIEDLGLDAIILQDRSLTQEELRRLAGAALGLGAGLTVLFLGLSIPISLYFREPQVAGIVCALSVTFILDSLQILPRALLQRDLQFRTLAWINGLQVSFAAAVMVVAAWAGLGFWSLVANTILSYALVTVVLYLHRPFAPAWPTEVRRLARALMSGWNILVSRMAYYGYSSADSTIIGRLLGKEALGVFGFASTFAALPVREVTSLVSGVVPGVFTAVQHDRPALRRYFFLLTEAISLLTLPAAFGLAVTADDFVLLALGEKWRGVIEPLRLMSLYMAIYSCQSLLGHVLLWTGHFSANMWLSLFALLVLPGCFYIGAQYDLTGVALAWIVGFPLALLPGIVIVKRILDISWSQYWVPYRPALTGCLCMAAAVAALRLVLPADWHHAWRLSIQACAGATVYIAVMWVAFGERIRALYQTVRDTRA</sequence>